<reference evidence="2 3" key="1">
    <citation type="submission" date="2015-07" db="EMBL/GenBank/DDBJ databases">
        <title>The genome of Dufourea novaeangliae.</title>
        <authorList>
            <person name="Pan H."/>
            <person name="Kapheim K."/>
        </authorList>
    </citation>
    <scope>NUCLEOTIDE SEQUENCE [LARGE SCALE GENOMIC DNA]</scope>
    <source>
        <strain evidence="2">0120121106</strain>
        <tissue evidence="2">Whole body</tissue>
    </source>
</reference>
<feature type="compositionally biased region" description="Basic and acidic residues" evidence="1">
    <location>
        <begin position="31"/>
        <end position="43"/>
    </location>
</feature>
<gene>
    <name evidence="2" type="ORF">WN55_03576</name>
</gene>
<evidence type="ECO:0000313" key="2">
    <source>
        <dbReference type="EMBL" id="KZC11736.1"/>
    </source>
</evidence>
<keyword evidence="3" id="KW-1185">Reference proteome</keyword>
<feature type="region of interest" description="Disordered" evidence="1">
    <location>
        <begin position="1"/>
        <end position="71"/>
    </location>
</feature>
<protein>
    <submittedName>
        <fullName evidence="2">Uncharacterized protein</fullName>
    </submittedName>
</protein>
<dbReference type="AlphaFoldDB" id="A0A154PIN2"/>
<accession>A0A154PIN2</accession>
<sequence>MEETETREPDGSSAFCRENRTKNRYRRKRSRVEEKTNGKRDLPAKYSGQQKFRKWNVDAGQRGSSDGREKK</sequence>
<feature type="compositionally biased region" description="Basic and acidic residues" evidence="1">
    <location>
        <begin position="1"/>
        <end position="10"/>
    </location>
</feature>
<evidence type="ECO:0000256" key="1">
    <source>
        <dbReference type="SAM" id="MobiDB-lite"/>
    </source>
</evidence>
<dbReference type="EMBL" id="KQ434926">
    <property type="protein sequence ID" value="KZC11736.1"/>
    <property type="molecule type" value="Genomic_DNA"/>
</dbReference>
<proteinExistence type="predicted"/>
<dbReference type="Proteomes" id="UP000076502">
    <property type="component" value="Unassembled WGS sequence"/>
</dbReference>
<name>A0A154PIN2_DUFNO</name>
<organism evidence="2 3">
    <name type="scientific">Dufourea novaeangliae</name>
    <name type="common">Sweat bee</name>
    <dbReference type="NCBI Taxonomy" id="178035"/>
    <lineage>
        <taxon>Eukaryota</taxon>
        <taxon>Metazoa</taxon>
        <taxon>Ecdysozoa</taxon>
        <taxon>Arthropoda</taxon>
        <taxon>Hexapoda</taxon>
        <taxon>Insecta</taxon>
        <taxon>Pterygota</taxon>
        <taxon>Neoptera</taxon>
        <taxon>Endopterygota</taxon>
        <taxon>Hymenoptera</taxon>
        <taxon>Apocrita</taxon>
        <taxon>Aculeata</taxon>
        <taxon>Apoidea</taxon>
        <taxon>Anthophila</taxon>
        <taxon>Halictidae</taxon>
        <taxon>Rophitinae</taxon>
        <taxon>Dufourea</taxon>
    </lineage>
</organism>
<evidence type="ECO:0000313" key="3">
    <source>
        <dbReference type="Proteomes" id="UP000076502"/>
    </source>
</evidence>